<dbReference type="SMART" id="SM00305">
    <property type="entry name" value="HintC"/>
    <property type="match status" value="1"/>
</dbReference>
<gene>
    <name evidence="4" type="ORF">ACFPJ5_11305</name>
</gene>
<dbReference type="InterPro" id="IPR003587">
    <property type="entry name" value="Hint_dom_N"/>
</dbReference>
<dbReference type="PANTHER" id="PTHR42759:SF1">
    <property type="entry name" value="MAGNESIUM-CHELATASE SUBUNIT CHLD"/>
    <property type="match status" value="1"/>
</dbReference>
<dbReference type="Gene3D" id="1.10.8.80">
    <property type="entry name" value="Magnesium chelatase subunit I, C-Terminal domain"/>
    <property type="match status" value="1"/>
</dbReference>
<sequence>MHPDETVYMNGELWRAGDALAHAKSEGELLVETDDTKLYDFDATTQTLQPDGSLSQQPCLVYETDYEGAIHTVRTKTGREITVSGNHPFLVNRDGRMEWIEADDLAVDDSLVAPDRLRVDSTPFPSHDAVLDELDDQFDVLRRDRIERLRDRLHAEREGDTDLSADDLDTLRIAAGLSKTALTERVDATYDRVLNYLQGADTAVGVQIADALRTEEITLADCIETHGISRFVDELSDEEAGFFVGFVLSDGSYDETSVKIYQKNHPDAFDRWTDLGEKLGFEVRTREIHGGREAAIDSKPLVEYLDARYDLRNPTRLLDAPEAFQRAFLDVFVLTESHFDTDQRRITFTQKDRETTNLIAHLLLQFGIRPWIVDEERVHRIKIQGEDLRTFVEEFTWPGEEPDLSEFDSVHRSLPVDRNQLERIVELLGIEYAGDMSDRDWYNAYKNLGSGRPRVQESSITSFTEDIQAELAQRQVATVTDAARTDLGETAKQCGLSMTDVVDETELTKHRVWQAYQGETAPDEAVEYVAETYRQRVEKAETLLSYLEDLTDNDVFYDRITEIESEPYEGTVVGLSVPRTHNYVAGFGACGINHNTFPLPEAQVDRFVIKTKIGYPGLEGETELLRRRAGRSTQSPSVEPVLDRDSVVGIREAPESVRVEDDLLSYMAELTHATRQDRRVSVGVSPRGTQRLFEATRAQAVLQGRAYVTPDDIKTIAASVLAHRLVLTPDAQVNDVDKADVIADVLSQVDVPTVE</sequence>
<dbReference type="PANTHER" id="PTHR42759">
    <property type="entry name" value="MOXR FAMILY PROTEIN"/>
    <property type="match status" value="1"/>
</dbReference>
<dbReference type="NCBIfam" id="TIGR01445">
    <property type="entry name" value="intein_Nterm"/>
    <property type="match status" value="1"/>
</dbReference>
<accession>A0ABD5RCH1</accession>
<dbReference type="AlphaFoldDB" id="A0ABD5RCH1"/>
<dbReference type="InterPro" id="IPR041628">
    <property type="entry name" value="ChlI/MoxR_AAA_lid"/>
</dbReference>
<keyword evidence="2" id="KW-0651">Protein splicing</keyword>
<dbReference type="InterPro" id="IPR050764">
    <property type="entry name" value="CbbQ/NirQ/NorQ/GpvN"/>
</dbReference>
<dbReference type="InterPro" id="IPR027434">
    <property type="entry name" value="Homing_endonucl"/>
</dbReference>
<dbReference type="RefSeq" id="WP_380700209.1">
    <property type="nucleotide sequence ID" value="NZ_JAJCVJ010000002.1"/>
</dbReference>
<keyword evidence="4" id="KW-0255">Endonuclease</keyword>
<evidence type="ECO:0000313" key="4">
    <source>
        <dbReference type="EMBL" id="MFC5367525.1"/>
    </source>
</evidence>
<evidence type="ECO:0000256" key="2">
    <source>
        <dbReference type="ARBA" id="ARBA00023000"/>
    </source>
</evidence>
<dbReference type="SUPFAM" id="SSF51294">
    <property type="entry name" value="Hedgehog/intein (Hint) domain"/>
    <property type="match status" value="1"/>
</dbReference>
<name>A0ABD5RCH1_9EURY</name>
<keyword evidence="4" id="KW-0540">Nuclease</keyword>
<dbReference type="GO" id="GO:0004519">
    <property type="term" value="F:endonuclease activity"/>
    <property type="evidence" value="ECO:0007669"/>
    <property type="project" value="UniProtKB-KW"/>
</dbReference>
<proteinExistence type="predicted"/>
<evidence type="ECO:0000256" key="1">
    <source>
        <dbReference type="ARBA" id="ARBA00022813"/>
    </source>
</evidence>
<dbReference type="InterPro" id="IPR004860">
    <property type="entry name" value="LAGLIDADG_dom"/>
</dbReference>
<dbReference type="Gene3D" id="3.10.28.10">
    <property type="entry name" value="Homing endonucleases"/>
    <property type="match status" value="1"/>
</dbReference>
<dbReference type="PROSITE" id="PS50819">
    <property type="entry name" value="INTEIN_ENDONUCLEASE"/>
    <property type="match status" value="1"/>
</dbReference>
<dbReference type="InterPro" id="IPR006141">
    <property type="entry name" value="Intein_N"/>
</dbReference>
<dbReference type="SMART" id="SM00306">
    <property type="entry name" value="HintN"/>
    <property type="match status" value="1"/>
</dbReference>
<dbReference type="Proteomes" id="UP001596201">
    <property type="component" value="Unassembled WGS sequence"/>
</dbReference>
<dbReference type="EMBL" id="JBHSKX010000002">
    <property type="protein sequence ID" value="MFC5367525.1"/>
    <property type="molecule type" value="Genomic_DNA"/>
</dbReference>
<dbReference type="InterPro" id="IPR006142">
    <property type="entry name" value="INTEIN"/>
</dbReference>
<evidence type="ECO:0000313" key="5">
    <source>
        <dbReference type="Proteomes" id="UP001596201"/>
    </source>
</evidence>
<reference evidence="4 5" key="1">
    <citation type="journal article" date="2019" name="Int. J. Syst. Evol. Microbiol.">
        <title>The Global Catalogue of Microorganisms (GCM) 10K type strain sequencing project: providing services to taxonomists for standard genome sequencing and annotation.</title>
        <authorList>
            <consortium name="The Broad Institute Genomics Platform"/>
            <consortium name="The Broad Institute Genome Sequencing Center for Infectious Disease"/>
            <person name="Wu L."/>
            <person name="Ma J."/>
        </authorList>
    </citation>
    <scope>NUCLEOTIDE SEQUENCE [LARGE SCALE GENOMIC DNA]</scope>
    <source>
        <strain evidence="4 5">CGMCC 1.12237</strain>
    </source>
</reference>
<dbReference type="InterPro" id="IPR036844">
    <property type="entry name" value="Hint_dom_sf"/>
</dbReference>
<keyword evidence="5" id="KW-1185">Reference proteome</keyword>
<dbReference type="SUPFAM" id="SSF55608">
    <property type="entry name" value="Homing endonucleases"/>
    <property type="match status" value="1"/>
</dbReference>
<dbReference type="InterPro" id="IPR027417">
    <property type="entry name" value="P-loop_NTPase"/>
</dbReference>
<dbReference type="InterPro" id="IPR004042">
    <property type="entry name" value="Intein_endonuc_central"/>
</dbReference>
<dbReference type="PRINTS" id="PR00379">
    <property type="entry name" value="INTEIN"/>
</dbReference>
<organism evidence="4 5">
    <name type="scientific">Salinirubrum litoreum</name>
    <dbReference type="NCBI Taxonomy" id="1126234"/>
    <lineage>
        <taxon>Archaea</taxon>
        <taxon>Methanobacteriati</taxon>
        <taxon>Methanobacteriota</taxon>
        <taxon>Stenosarchaea group</taxon>
        <taxon>Halobacteria</taxon>
        <taxon>Halobacteriales</taxon>
        <taxon>Haloferacaceae</taxon>
        <taxon>Salinirubrum</taxon>
    </lineage>
</organism>
<dbReference type="InterPro" id="IPR003586">
    <property type="entry name" value="Hint_dom_C"/>
</dbReference>
<evidence type="ECO:0000259" key="3">
    <source>
        <dbReference type="PROSITE" id="PS50819"/>
    </source>
</evidence>
<comment type="caution">
    <text evidence="4">The sequence shown here is derived from an EMBL/GenBank/DDBJ whole genome shotgun (WGS) entry which is preliminary data.</text>
</comment>
<dbReference type="Pfam" id="PF14890">
    <property type="entry name" value="Intein_splicing"/>
    <property type="match status" value="1"/>
</dbReference>
<dbReference type="Pfam" id="PF17863">
    <property type="entry name" value="AAA_lid_2"/>
    <property type="match status" value="1"/>
</dbReference>
<protein>
    <submittedName>
        <fullName evidence="4">LAGLIDADG family homing endonuclease</fullName>
    </submittedName>
</protein>
<feature type="domain" description="DOD-type homing endonuclease" evidence="3">
    <location>
        <begin position="243"/>
        <end position="368"/>
    </location>
</feature>
<dbReference type="Gene3D" id="2.170.16.10">
    <property type="entry name" value="Hedgehog/Intein (Hint) domain"/>
    <property type="match status" value="2"/>
</dbReference>
<dbReference type="Pfam" id="PF14528">
    <property type="entry name" value="LAGLIDADG_3"/>
    <property type="match status" value="1"/>
</dbReference>
<dbReference type="CDD" id="cd00081">
    <property type="entry name" value="Hint"/>
    <property type="match status" value="1"/>
</dbReference>
<keyword evidence="1" id="KW-0068">Autocatalytic cleavage</keyword>
<dbReference type="PROSITE" id="PS50817">
    <property type="entry name" value="INTEIN_N_TER"/>
    <property type="match status" value="1"/>
</dbReference>
<dbReference type="SUPFAM" id="SSF52540">
    <property type="entry name" value="P-loop containing nucleoside triphosphate hydrolases"/>
    <property type="match status" value="1"/>
</dbReference>
<keyword evidence="4" id="KW-0378">Hydrolase</keyword>